<dbReference type="Gene3D" id="3.50.50.60">
    <property type="entry name" value="FAD/NAD(P)-binding domain"/>
    <property type="match status" value="2"/>
</dbReference>
<sequence>MRRVKYIILGAGSSGLTALGRIRRETDDFVMINGGAFGTTCARVGCMPSKALIHCAEHFHARKHFYDFGIDGADGLTINHTAVMKRVRAFRDRFTSGVQAGSTDTLGPDQLIKGFAKFVAPDIVEVNGEKIQGERIIIATGSRPVVPDAWKSLGDKLITSDEVFELEALPKRIAVIGLGIIGLEIGQALSRLGVEVIGFEMSNTLCGLQSPKASRQAIKLISREFPIYLGEAATVEETREGVKITVSSGTFEVDAVFASLGRRPNLDGIGLEALGVDLDNKGMPPFNIHTMQVSDLPVFIAGDVNGFRPILHEAGHEGKIAVNNAMAYPNMTAYKRKTPLGIAFVDPQIGFFGVGYESLDLDQTVVINFKLERNNGRAIVMGEDKGVISLYADKASKQLIGGELIMPHAEHFTHLLTWAVEQQLEVLELLRMPYYHPVLEEAVESAIGLLAEALYTRDEIEALETLSQN</sequence>
<dbReference type="PRINTS" id="PR00411">
    <property type="entry name" value="PNDRDTASEI"/>
</dbReference>
<dbReference type="NCBIfam" id="NF004939">
    <property type="entry name" value="PRK06292.1-1"/>
    <property type="match status" value="1"/>
</dbReference>
<proteinExistence type="predicted"/>
<dbReference type="SUPFAM" id="SSF51905">
    <property type="entry name" value="FAD/NAD(P)-binding domain"/>
    <property type="match status" value="1"/>
</dbReference>
<evidence type="ECO:0000259" key="5">
    <source>
        <dbReference type="Pfam" id="PF07992"/>
    </source>
</evidence>
<dbReference type="Proteomes" id="UP000296201">
    <property type="component" value="Chromosome"/>
</dbReference>
<name>A0A4P7P052_9GAMM</name>
<keyword evidence="2" id="KW-0285">Flavoprotein</keyword>
<dbReference type="OrthoDB" id="9800167at2"/>
<dbReference type="Pfam" id="PF02852">
    <property type="entry name" value="Pyr_redox_dim"/>
    <property type="match status" value="1"/>
</dbReference>
<dbReference type="AlphaFoldDB" id="A0A4P7P052"/>
<dbReference type="EC" id="1.8.1.4" evidence="6"/>
<evidence type="ECO:0000256" key="1">
    <source>
        <dbReference type="ARBA" id="ARBA00001974"/>
    </source>
</evidence>
<organism evidence="6 7">
    <name type="scientific">Hydrogenovibrio crunogenus</name>
    <dbReference type="NCBI Taxonomy" id="39765"/>
    <lineage>
        <taxon>Bacteria</taxon>
        <taxon>Pseudomonadati</taxon>
        <taxon>Pseudomonadota</taxon>
        <taxon>Gammaproteobacteria</taxon>
        <taxon>Thiotrichales</taxon>
        <taxon>Piscirickettsiaceae</taxon>
        <taxon>Hydrogenovibrio</taxon>
    </lineage>
</organism>
<keyword evidence="3" id="KW-0274">FAD</keyword>
<protein>
    <submittedName>
        <fullName evidence="6">Dihydrolipoyl dehydrogenase</fullName>
        <ecNumber evidence="6">1.8.1.4</ecNumber>
    </submittedName>
</protein>
<dbReference type="SUPFAM" id="SSF55424">
    <property type="entry name" value="FAD/NAD-linked reductases, dimerisation (C-terminal) domain"/>
    <property type="match status" value="1"/>
</dbReference>
<keyword evidence="7" id="KW-1185">Reference proteome</keyword>
<dbReference type="Pfam" id="PF07992">
    <property type="entry name" value="Pyr_redox_2"/>
    <property type="match status" value="1"/>
</dbReference>
<dbReference type="GO" id="GO:0050660">
    <property type="term" value="F:flavin adenine dinucleotide binding"/>
    <property type="evidence" value="ECO:0007669"/>
    <property type="project" value="TreeGrafter"/>
</dbReference>
<keyword evidence="6" id="KW-0560">Oxidoreductase</keyword>
<feature type="domain" description="FAD/NAD(P)-binding" evidence="5">
    <location>
        <begin position="5"/>
        <end position="308"/>
    </location>
</feature>
<evidence type="ECO:0000313" key="6">
    <source>
        <dbReference type="EMBL" id="QBZ83521.1"/>
    </source>
</evidence>
<dbReference type="Gene3D" id="3.30.390.30">
    <property type="match status" value="1"/>
</dbReference>
<evidence type="ECO:0000256" key="2">
    <source>
        <dbReference type="ARBA" id="ARBA00022630"/>
    </source>
</evidence>
<dbReference type="InterPro" id="IPR036188">
    <property type="entry name" value="FAD/NAD-bd_sf"/>
</dbReference>
<dbReference type="InterPro" id="IPR023753">
    <property type="entry name" value="FAD/NAD-binding_dom"/>
</dbReference>
<reference evidence="6 7" key="1">
    <citation type="submission" date="2018-08" db="EMBL/GenBank/DDBJ databases">
        <title>Horizontal acquisition of hydrogen conversion ability and other habitat adaptations in Hydrogenovibrio crunogenus strains.</title>
        <authorList>
            <person name="Gonnella G."/>
            <person name="Adam N."/>
            <person name="Perner M."/>
        </authorList>
    </citation>
    <scope>NUCLEOTIDE SEQUENCE [LARGE SCALE GENOMIC DNA]</scope>
    <source>
        <strain evidence="6 7">SP-41</strain>
    </source>
</reference>
<dbReference type="PRINTS" id="PR00368">
    <property type="entry name" value="FADPNR"/>
</dbReference>
<dbReference type="EMBL" id="CP032096">
    <property type="protein sequence ID" value="QBZ83521.1"/>
    <property type="molecule type" value="Genomic_DNA"/>
</dbReference>
<dbReference type="RefSeq" id="WP_135796135.1">
    <property type="nucleotide sequence ID" value="NZ_CP032096.1"/>
</dbReference>
<feature type="domain" description="Pyridine nucleotide-disulphide oxidoreductase dimerisation" evidence="4">
    <location>
        <begin position="342"/>
        <end position="446"/>
    </location>
</feature>
<dbReference type="PANTHER" id="PTHR43014:SF4">
    <property type="entry name" value="PYRIDINE NUCLEOTIDE-DISULFIDE OXIDOREDUCTASE RCLA-RELATED"/>
    <property type="match status" value="1"/>
</dbReference>
<dbReference type="InterPro" id="IPR016156">
    <property type="entry name" value="FAD/NAD-linked_Rdtase_dimer_sf"/>
</dbReference>
<evidence type="ECO:0000256" key="3">
    <source>
        <dbReference type="ARBA" id="ARBA00022827"/>
    </source>
</evidence>
<dbReference type="GO" id="GO:0004148">
    <property type="term" value="F:dihydrolipoyl dehydrogenase (NADH) activity"/>
    <property type="evidence" value="ECO:0007669"/>
    <property type="project" value="UniProtKB-EC"/>
</dbReference>
<dbReference type="GO" id="GO:0003955">
    <property type="term" value="F:NAD(P)H dehydrogenase (quinone) activity"/>
    <property type="evidence" value="ECO:0007669"/>
    <property type="project" value="TreeGrafter"/>
</dbReference>
<accession>A0A4P7P052</accession>
<dbReference type="InterPro" id="IPR004099">
    <property type="entry name" value="Pyr_nucl-diS_OxRdtase_dimer"/>
</dbReference>
<evidence type="ECO:0000313" key="7">
    <source>
        <dbReference type="Proteomes" id="UP000296201"/>
    </source>
</evidence>
<gene>
    <name evidence="6" type="primary">pdhD</name>
    <name evidence="6" type="ORF">GHNINEIG_01576</name>
</gene>
<comment type="cofactor">
    <cofactor evidence="1">
        <name>FAD</name>
        <dbReference type="ChEBI" id="CHEBI:57692"/>
    </cofactor>
</comment>
<dbReference type="PANTHER" id="PTHR43014">
    <property type="entry name" value="MERCURIC REDUCTASE"/>
    <property type="match status" value="1"/>
</dbReference>
<evidence type="ECO:0000259" key="4">
    <source>
        <dbReference type="Pfam" id="PF02852"/>
    </source>
</evidence>